<comment type="caution">
    <text evidence="1">The sequence shown here is derived from an EMBL/GenBank/DDBJ whole genome shotgun (WGS) entry which is preliminary data.</text>
</comment>
<name>A0ABQ9HK57_9NEOP</name>
<evidence type="ECO:0000313" key="1">
    <source>
        <dbReference type="EMBL" id="KAJ8884719.1"/>
    </source>
</evidence>
<keyword evidence="2" id="KW-1185">Reference proteome</keyword>
<feature type="non-terminal residue" evidence="1">
    <location>
        <position position="77"/>
    </location>
</feature>
<sequence length="77" mass="8779">MLSVLSTAAEHAELYCKSSRIEDLPILSERAQKILIPFATSYLCESISKLFVEKGARIPLSQLVPRFHKLYNKKQTQ</sequence>
<protein>
    <submittedName>
        <fullName evidence="1">Uncharacterized protein</fullName>
    </submittedName>
</protein>
<organism evidence="1 2">
    <name type="scientific">Dryococelus australis</name>
    <dbReference type="NCBI Taxonomy" id="614101"/>
    <lineage>
        <taxon>Eukaryota</taxon>
        <taxon>Metazoa</taxon>
        <taxon>Ecdysozoa</taxon>
        <taxon>Arthropoda</taxon>
        <taxon>Hexapoda</taxon>
        <taxon>Insecta</taxon>
        <taxon>Pterygota</taxon>
        <taxon>Neoptera</taxon>
        <taxon>Polyneoptera</taxon>
        <taxon>Phasmatodea</taxon>
        <taxon>Verophasmatodea</taxon>
        <taxon>Anareolatae</taxon>
        <taxon>Phasmatidae</taxon>
        <taxon>Eurycanthinae</taxon>
        <taxon>Dryococelus</taxon>
    </lineage>
</organism>
<evidence type="ECO:0000313" key="2">
    <source>
        <dbReference type="Proteomes" id="UP001159363"/>
    </source>
</evidence>
<accession>A0ABQ9HK57</accession>
<reference evidence="1 2" key="1">
    <citation type="submission" date="2023-02" db="EMBL/GenBank/DDBJ databases">
        <title>LHISI_Scaffold_Assembly.</title>
        <authorList>
            <person name="Stuart O.P."/>
            <person name="Cleave R."/>
            <person name="Magrath M.J.L."/>
            <person name="Mikheyev A.S."/>
        </authorList>
    </citation>
    <scope>NUCLEOTIDE SEQUENCE [LARGE SCALE GENOMIC DNA]</scope>
    <source>
        <strain evidence="1">Daus_M_001</strain>
        <tissue evidence="1">Leg muscle</tissue>
    </source>
</reference>
<dbReference type="EMBL" id="JARBHB010000005">
    <property type="protein sequence ID" value="KAJ8884719.1"/>
    <property type="molecule type" value="Genomic_DNA"/>
</dbReference>
<dbReference type="Proteomes" id="UP001159363">
    <property type="component" value="Chromosome 4"/>
</dbReference>
<gene>
    <name evidence="1" type="ORF">PR048_016577</name>
</gene>
<proteinExistence type="predicted"/>